<feature type="transmembrane region" description="Helical" evidence="1">
    <location>
        <begin position="367"/>
        <end position="388"/>
    </location>
</feature>
<dbReference type="PANTHER" id="PTHR21535:SF51">
    <property type="entry name" value="MANGANESE RESISTANCE PROTEIN MNR2"/>
    <property type="match status" value="1"/>
</dbReference>
<comment type="caution">
    <text evidence="2">The sequence shown here is derived from an EMBL/GenBank/DDBJ whole genome shotgun (WGS) entry which is preliminary data.</text>
</comment>
<reference evidence="2 3" key="1">
    <citation type="journal article" date="2018" name="MBio">
        <title>Comparative Genomics Reveals the Core Gene Toolbox for the Fungus-Insect Symbiosis.</title>
        <authorList>
            <person name="Wang Y."/>
            <person name="Stata M."/>
            <person name="Wang W."/>
            <person name="Stajich J.E."/>
            <person name="White M.M."/>
            <person name="Moncalvo J.M."/>
        </authorList>
    </citation>
    <scope>NUCLEOTIDE SEQUENCE [LARGE SCALE GENOMIC DNA]</scope>
    <source>
        <strain evidence="2 3">AUS-126-30</strain>
    </source>
</reference>
<dbReference type="Gene3D" id="3.30.460.20">
    <property type="entry name" value="CorA soluble domain-like"/>
    <property type="match status" value="1"/>
</dbReference>
<feature type="transmembrane region" description="Helical" evidence="1">
    <location>
        <begin position="408"/>
        <end position="428"/>
    </location>
</feature>
<keyword evidence="3" id="KW-1185">Reference proteome</keyword>
<evidence type="ECO:0008006" key="4">
    <source>
        <dbReference type="Google" id="ProtNLM"/>
    </source>
</evidence>
<keyword evidence="1" id="KW-0812">Transmembrane</keyword>
<dbReference type="Pfam" id="PF01544">
    <property type="entry name" value="CorA"/>
    <property type="match status" value="1"/>
</dbReference>
<dbReference type="EMBL" id="MBFU01000111">
    <property type="protein sequence ID" value="PWA02039.1"/>
    <property type="molecule type" value="Genomic_DNA"/>
</dbReference>
<accession>A0A2U1JAJ9</accession>
<dbReference type="InterPro" id="IPR002523">
    <property type="entry name" value="MgTranspt_CorA/ZnTranspt_ZntB"/>
</dbReference>
<evidence type="ECO:0000313" key="2">
    <source>
        <dbReference type="EMBL" id="PWA02039.1"/>
    </source>
</evidence>
<keyword evidence="1" id="KW-0472">Membrane</keyword>
<sequence length="437" mass="50096">MDPSKVFKTNFKELSNSRIAVLSSKCGSHLGHGFKILPSSKEYIVQANEDQTTLNSGRCTGQFSFADLQPSDKTDNNFNVWIDIVDPTVDEMNFLKDLIGLHQSTVENILKDERGGENYRHSLGYHYFEIKSIVTDENIYSEYNTLHNFCSTHFVIKNNILLTVREGSILHYRERALEFISTNVAATPDTDILLPEYISYILADEMVSSLEFMFKSVEAEVDVIDELVLILSKKEKEDVLRRIGKTRRLLHLLLSAIQSKPTVLKNLKREIERHVSTTKQGEEDLSSSQISFLTDNQKHKAISFQGYSTIQNAIFGLRSLSDMSQNLLVSCAHSESILSQSYNYYLGRLLIESDHNRLKFVWYLHKWYQLAVFLTIPGAVYTIIGMNVLVPWDVRPETDFSIGSNSRLLPFSLITVISLLLCLFSYYAHIKRSHYEF</sequence>
<name>A0A2U1JAJ9_SMIAN</name>
<dbReference type="InterPro" id="IPR045861">
    <property type="entry name" value="CorA_cytoplasmic_dom"/>
</dbReference>
<evidence type="ECO:0000256" key="1">
    <source>
        <dbReference type="SAM" id="Phobius"/>
    </source>
</evidence>
<gene>
    <name evidence="2" type="ORF">BB558_001853</name>
</gene>
<dbReference type="AlphaFoldDB" id="A0A2U1JAJ9"/>
<dbReference type="GO" id="GO:0046873">
    <property type="term" value="F:metal ion transmembrane transporter activity"/>
    <property type="evidence" value="ECO:0007669"/>
    <property type="project" value="InterPro"/>
</dbReference>
<keyword evidence="1" id="KW-1133">Transmembrane helix</keyword>
<dbReference type="Gene3D" id="1.20.58.340">
    <property type="entry name" value="Magnesium transport protein CorA, transmembrane region"/>
    <property type="match status" value="1"/>
</dbReference>
<organism evidence="2 3">
    <name type="scientific">Smittium angustum</name>
    <dbReference type="NCBI Taxonomy" id="133377"/>
    <lineage>
        <taxon>Eukaryota</taxon>
        <taxon>Fungi</taxon>
        <taxon>Fungi incertae sedis</taxon>
        <taxon>Zoopagomycota</taxon>
        <taxon>Kickxellomycotina</taxon>
        <taxon>Harpellomycetes</taxon>
        <taxon>Harpellales</taxon>
        <taxon>Legeriomycetaceae</taxon>
        <taxon>Smittium</taxon>
    </lineage>
</organism>
<dbReference type="Proteomes" id="UP000245591">
    <property type="component" value="Unassembled WGS sequence"/>
</dbReference>
<dbReference type="SUPFAM" id="SSF143865">
    <property type="entry name" value="CorA soluble domain-like"/>
    <property type="match status" value="1"/>
</dbReference>
<proteinExistence type="predicted"/>
<dbReference type="PANTHER" id="PTHR21535">
    <property type="entry name" value="MAGNESIUM AND COBALT TRANSPORT PROTEIN/MITOCHONDRIAL IMPORT INNER MEMBRANE TRANSLOCASE SUBUNIT TIM8"/>
    <property type="match status" value="1"/>
</dbReference>
<protein>
    <recommendedName>
        <fullName evidence="4">Magnesium transporter</fullName>
    </recommendedName>
</protein>
<dbReference type="GO" id="GO:0016020">
    <property type="term" value="C:membrane"/>
    <property type="evidence" value="ECO:0007669"/>
    <property type="project" value="InterPro"/>
</dbReference>
<evidence type="ECO:0000313" key="3">
    <source>
        <dbReference type="Proteomes" id="UP000245591"/>
    </source>
</evidence>